<accession>A0AB39SQT9</accession>
<name>A0AB39SQT9_9ACTN</name>
<reference evidence="2" key="1">
    <citation type="submission" date="2024-07" db="EMBL/GenBank/DDBJ databases">
        <authorList>
            <person name="Yu S.T."/>
        </authorList>
    </citation>
    <scope>NUCLEOTIDE SEQUENCE</scope>
    <source>
        <strain evidence="2">R44</strain>
    </source>
</reference>
<evidence type="ECO:0000313" key="2">
    <source>
        <dbReference type="EMBL" id="XDQ69520.1"/>
    </source>
</evidence>
<feature type="region of interest" description="Disordered" evidence="1">
    <location>
        <begin position="1"/>
        <end position="26"/>
    </location>
</feature>
<dbReference type="RefSeq" id="WP_369142261.1">
    <property type="nucleotide sequence ID" value="NZ_CP163444.1"/>
</dbReference>
<feature type="compositionally biased region" description="Gly residues" evidence="1">
    <location>
        <begin position="277"/>
        <end position="291"/>
    </location>
</feature>
<feature type="compositionally biased region" description="Basic and acidic residues" evidence="1">
    <location>
        <begin position="17"/>
        <end position="26"/>
    </location>
</feature>
<proteinExistence type="predicted"/>
<protein>
    <submittedName>
        <fullName evidence="2">Uncharacterized protein</fullName>
    </submittedName>
</protein>
<evidence type="ECO:0000256" key="1">
    <source>
        <dbReference type="SAM" id="MobiDB-lite"/>
    </source>
</evidence>
<organism evidence="2">
    <name type="scientific">Streptomyces sp. R44</name>
    <dbReference type="NCBI Taxonomy" id="3238633"/>
    <lineage>
        <taxon>Bacteria</taxon>
        <taxon>Bacillati</taxon>
        <taxon>Actinomycetota</taxon>
        <taxon>Actinomycetes</taxon>
        <taxon>Kitasatosporales</taxon>
        <taxon>Streptomycetaceae</taxon>
        <taxon>Streptomyces</taxon>
    </lineage>
</organism>
<gene>
    <name evidence="2" type="ORF">AB5J54_02885</name>
</gene>
<dbReference type="AlphaFoldDB" id="A0AB39SQT9"/>
<dbReference type="EMBL" id="CP163444">
    <property type="protein sequence ID" value="XDQ69520.1"/>
    <property type="molecule type" value="Genomic_DNA"/>
</dbReference>
<feature type="region of interest" description="Disordered" evidence="1">
    <location>
        <begin position="262"/>
        <end position="291"/>
    </location>
</feature>
<sequence>MSRRKLPDLTNQGKLNPRQEEVEPRNDEVRVHEHVFHRLLEGVRAPAVFFVWTPRPTHPAGVLVTCTPEACQRWVQAVIDYAAAVDEVSAELSAAHRRAASLPWWRHLAVRRALVDWEEIRRRYERVMREAAEAYEPVGREIRQAVQEAEERAAEEAYERTRRAEEVRRGRSVLAARPVWGWSEVTDEGGRAVYVFRHDVPGAVPGESPQVDLRGLRRALTELGLPDVRWDATALAETERELAGIDFGLWWRDLFHEDYRTVTSPPPPRSSSYGRGNPSGGTATGGTGGFTGGFSCGGGF</sequence>